<dbReference type="OrthoDB" id="9813491at2"/>
<dbReference type="AlphaFoldDB" id="A0A173X4W5"/>
<dbReference type="CDD" id="cd11532">
    <property type="entry name" value="NTP-PPase_COG4997"/>
    <property type="match status" value="1"/>
</dbReference>
<evidence type="ECO:0000313" key="1">
    <source>
        <dbReference type="EMBL" id="CUO07039.1"/>
    </source>
</evidence>
<dbReference type="InterPro" id="IPR038735">
    <property type="entry name" value="MSMEG_1276-like_NTP-PPase_dom"/>
</dbReference>
<sequence length="102" mass="11729">MKTYNKLVRDLIPEVIKSTGKECEIEIAPKEERTALLEAKLMEEVNEYLEDKNLEELADIMEVLFGLADNIGYSEEDLLNKRQEKLKERGGFKEGIILKGVK</sequence>
<dbReference type="RefSeq" id="WP_055276066.1">
    <property type="nucleotide sequence ID" value="NZ_CYYT01000002.1"/>
</dbReference>
<proteinExistence type="predicted"/>
<organism evidence="1 2">
    <name type="scientific">Clostridium disporicum</name>
    <dbReference type="NCBI Taxonomy" id="84024"/>
    <lineage>
        <taxon>Bacteria</taxon>
        <taxon>Bacillati</taxon>
        <taxon>Bacillota</taxon>
        <taxon>Clostridia</taxon>
        <taxon>Eubacteriales</taxon>
        <taxon>Clostridiaceae</taxon>
        <taxon>Clostridium</taxon>
    </lineage>
</organism>
<dbReference type="STRING" id="84024.ERS852471_00086"/>
<dbReference type="EMBL" id="CYZV01000012">
    <property type="protein sequence ID" value="CUO07039.1"/>
    <property type="molecule type" value="Genomic_DNA"/>
</dbReference>
<evidence type="ECO:0000313" key="2">
    <source>
        <dbReference type="Proteomes" id="UP000095558"/>
    </source>
</evidence>
<protein>
    <recommendedName>
        <fullName evidence="3">Phosphoribosyl-ATP pyrophosphohydrolase</fullName>
    </recommendedName>
</protein>
<name>A0A173X4W5_9CLOT</name>
<dbReference type="Proteomes" id="UP000095558">
    <property type="component" value="Unassembled WGS sequence"/>
</dbReference>
<evidence type="ECO:0008006" key="3">
    <source>
        <dbReference type="Google" id="ProtNLM"/>
    </source>
</evidence>
<reference evidence="1 2" key="1">
    <citation type="submission" date="2015-09" db="EMBL/GenBank/DDBJ databases">
        <authorList>
            <consortium name="Pathogen Informatics"/>
        </authorList>
    </citation>
    <scope>NUCLEOTIDE SEQUENCE [LARGE SCALE GENOMIC DNA]</scope>
    <source>
        <strain evidence="1 2">2789STDY5834855</strain>
    </source>
</reference>
<gene>
    <name evidence="1" type="ORF">ERS852470_01368</name>
</gene>
<accession>A0A173X4W5</accession>
<dbReference type="SUPFAM" id="SSF101386">
    <property type="entry name" value="all-alpha NTP pyrophosphatases"/>
    <property type="match status" value="1"/>
</dbReference>